<dbReference type="AlphaFoldDB" id="A1AM49"/>
<dbReference type="EMBL" id="CP000482">
    <property type="protein sequence ID" value="ABK98419.1"/>
    <property type="molecule type" value="Genomic_DNA"/>
</dbReference>
<dbReference type="Pfam" id="PF10087">
    <property type="entry name" value="DUF2325"/>
    <property type="match status" value="1"/>
</dbReference>
<dbReference type="eggNOG" id="ENOG5033090">
    <property type="taxonomic scope" value="Bacteria"/>
</dbReference>
<sequence>MCVAVIGGVRRLGPHYLRAAERMGVELRLFNEPGAEMADKLYRADAMIIFTNMVSHNGRRLAKKAAKLHGIPVFMHHACGLCTLRECLNCLKIVSDASSGGRCS</sequence>
<evidence type="ECO:0000313" key="2">
    <source>
        <dbReference type="EMBL" id="ABK98419.1"/>
    </source>
</evidence>
<dbReference type="KEGG" id="ppd:Ppro_0789"/>
<dbReference type="HOGENOM" id="CLU_157120_1_0_7"/>
<evidence type="ECO:0008006" key="4">
    <source>
        <dbReference type="Google" id="ProtNLM"/>
    </source>
</evidence>
<evidence type="ECO:0000256" key="1">
    <source>
        <dbReference type="ARBA" id="ARBA00007189"/>
    </source>
</evidence>
<dbReference type="Proteomes" id="UP000006732">
    <property type="component" value="Chromosome"/>
</dbReference>
<evidence type="ECO:0000313" key="3">
    <source>
        <dbReference type="Proteomes" id="UP000006732"/>
    </source>
</evidence>
<reference evidence="2 3" key="1">
    <citation type="submission" date="2006-10" db="EMBL/GenBank/DDBJ databases">
        <title>Complete sequence of chromosome of Pelobacter propionicus DSM 2379.</title>
        <authorList>
            <consortium name="US DOE Joint Genome Institute"/>
            <person name="Copeland A."/>
            <person name="Lucas S."/>
            <person name="Lapidus A."/>
            <person name="Barry K."/>
            <person name="Detter J.C."/>
            <person name="Glavina del Rio T."/>
            <person name="Hammon N."/>
            <person name="Israni S."/>
            <person name="Dalin E."/>
            <person name="Tice H."/>
            <person name="Pitluck S."/>
            <person name="Saunders E."/>
            <person name="Brettin T."/>
            <person name="Bruce D."/>
            <person name="Han C."/>
            <person name="Tapia R."/>
            <person name="Schmutz J."/>
            <person name="Larimer F."/>
            <person name="Land M."/>
            <person name="Hauser L."/>
            <person name="Kyrpides N."/>
            <person name="Kim E."/>
            <person name="Lovley D."/>
            <person name="Richardson P."/>
        </authorList>
    </citation>
    <scope>NUCLEOTIDE SEQUENCE [LARGE SCALE GENOMIC DNA]</scope>
    <source>
        <strain evidence="3">DSM 2379 / NBRC 103807 / OttBd1</strain>
    </source>
</reference>
<proteinExistence type="inferred from homology"/>
<dbReference type="InterPro" id="IPR016772">
    <property type="entry name" value="UCP020408"/>
</dbReference>
<dbReference type="OrthoDB" id="5396775at2"/>
<organism evidence="2 3">
    <name type="scientific">Pelobacter propionicus (strain DSM 2379 / NBRC 103807 / OttBd1)</name>
    <dbReference type="NCBI Taxonomy" id="338966"/>
    <lineage>
        <taxon>Bacteria</taxon>
        <taxon>Pseudomonadati</taxon>
        <taxon>Thermodesulfobacteriota</taxon>
        <taxon>Desulfuromonadia</taxon>
        <taxon>Desulfuromonadales</taxon>
        <taxon>Desulfuromonadaceae</taxon>
        <taxon>Pelobacter</taxon>
    </lineage>
</organism>
<name>A1AM49_PELPD</name>
<dbReference type="STRING" id="338966.Ppro_0789"/>
<protein>
    <recommendedName>
        <fullName evidence="4">DUF2325 domain-containing protein</fullName>
    </recommendedName>
</protein>
<comment type="similarity">
    <text evidence="1">Belongs to the UPF0751 family.</text>
</comment>
<keyword evidence="3" id="KW-1185">Reference proteome</keyword>
<dbReference type="RefSeq" id="WP_011734731.1">
    <property type="nucleotide sequence ID" value="NC_008609.1"/>
</dbReference>
<gene>
    <name evidence="2" type="ordered locus">Ppro_0789</name>
</gene>
<accession>A1AM49</accession>